<sequence>MKLFAKLGLLTAGLTLSLAAMADPVGTWRTIDDATGKPKSLVKITLEDGKYVGRIVQLLNNPSGNVCNACEGKLKGQNVSGKTIMWNVQSEGGNKYGGGKIMDPKSDKTYTVSLTDNGNTLAVRGSVMGIGRTQTWYRQ</sequence>
<evidence type="ECO:0000313" key="4">
    <source>
        <dbReference type="Proteomes" id="UP000614287"/>
    </source>
</evidence>
<feature type="chain" id="PRO_5035228954" description="DUF2147 domain-containing protein" evidence="1">
    <location>
        <begin position="23"/>
        <end position="139"/>
    </location>
</feature>
<dbReference type="Gene3D" id="2.40.128.520">
    <property type="match status" value="1"/>
</dbReference>
<feature type="domain" description="DUF2147" evidence="2">
    <location>
        <begin position="26"/>
        <end position="138"/>
    </location>
</feature>
<name>A0A8J3G0G1_9BURK</name>
<gene>
    <name evidence="3" type="ORF">GCM10009007_07980</name>
</gene>
<dbReference type="RefSeq" id="WP_189491983.1">
    <property type="nucleotide sequence ID" value="NZ_BMZG01000004.1"/>
</dbReference>
<comment type="caution">
    <text evidence="3">The sequence shown here is derived from an EMBL/GenBank/DDBJ whole genome shotgun (WGS) entry which is preliminary data.</text>
</comment>
<dbReference type="PANTHER" id="PTHR36919:SF3">
    <property type="entry name" value="BLL5882 PROTEIN"/>
    <property type="match status" value="1"/>
</dbReference>
<dbReference type="EMBL" id="BMZG01000004">
    <property type="protein sequence ID" value="GHA69782.1"/>
    <property type="molecule type" value="Genomic_DNA"/>
</dbReference>
<organism evidence="3 4">
    <name type="scientific">Formosimonas limnophila</name>
    <dbReference type="NCBI Taxonomy" id="1384487"/>
    <lineage>
        <taxon>Bacteria</taxon>
        <taxon>Pseudomonadati</taxon>
        <taxon>Pseudomonadota</taxon>
        <taxon>Betaproteobacteria</taxon>
        <taxon>Burkholderiales</taxon>
        <taxon>Burkholderiaceae</taxon>
        <taxon>Formosimonas</taxon>
    </lineage>
</organism>
<dbReference type="AlphaFoldDB" id="A0A8J3G0G1"/>
<evidence type="ECO:0000313" key="3">
    <source>
        <dbReference type="EMBL" id="GHA69782.1"/>
    </source>
</evidence>
<dbReference type="InterPro" id="IPR019223">
    <property type="entry name" value="DUF2147"/>
</dbReference>
<protein>
    <recommendedName>
        <fullName evidence="2">DUF2147 domain-containing protein</fullName>
    </recommendedName>
</protein>
<feature type="signal peptide" evidence="1">
    <location>
        <begin position="1"/>
        <end position="22"/>
    </location>
</feature>
<reference evidence="3" key="2">
    <citation type="submission" date="2020-09" db="EMBL/GenBank/DDBJ databases">
        <authorList>
            <person name="Sun Q."/>
            <person name="Kim S."/>
        </authorList>
    </citation>
    <scope>NUCLEOTIDE SEQUENCE</scope>
    <source>
        <strain evidence="3">KCTC 32501</strain>
    </source>
</reference>
<keyword evidence="4" id="KW-1185">Reference proteome</keyword>
<dbReference type="Pfam" id="PF09917">
    <property type="entry name" value="DUF2147"/>
    <property type="match status" value="1"/>
</dbReference>
<proteinExistence type="predicted"/>
<keyword evidence="1" id="KW-0732">Signal</keyword>
<dbReference type="PANTHER" id="PTHR36919">
    <property type="entry name" value="BLR1215 PROTEIN"/>
    <property type="match status" value="1"/>
</dbReference>
<accession>A0A8J3G0G1</accession>
<dbReference type="Proteomes" id="UP000614287">
    <property type="component" value="Unassembled WGS sequence"/>
</dbReference>
<reference evidence="3" key="1">
    <citation type="journal article" date="2014" name="Int. J. Syst. Evol. Microbiol.">
        <title>Complete genome sequence of Corynebacterium casei LMG S-19264T (=DSM 44701T), isolated from a smear-ripened cheese.</title>
        <authorList>
            <consortium name="US DOE Joint Genome Institute (JGI-PGF)"/>
            <person name="Walter F."/>
            <person name="Albersmeier A."/>
            <person name="Kalinowski J."/>
            <person name="Ruckert C."/>
        </authorList>
    </citation>
    <scope>NUCLEOTIDE SEQUENCE</scope>
    <source>
        <strain evidence="3">KCTC 32501</strain>
    </source>
</reference>
<evidence type="ECO:0000259" key="2">
    <source>
        <dbReference type="Pfam" id="PF09917"/>
    </source>
</evidence>
<evidence type="ECO:0000256" key="1">
    <source>
        <dbReference type="SAM" id="SignalP"/>
    </source>
</evidence>